<organism evidence="1 2">
    <name type="scientific">Persicirhabdus sediminis</name>
    <dbReference type="NCBI Taxonomy" id="454144"/>
    <lineage>
        <taxon>Bacteria</taxon>
        <taxon>Pseudomonadati</taxon>
        <taxon>Verrucomicrobiota</taxon>
        <taxon>Verrucomicrobiia</taxon>
        <taxon>Verrucomicrobiales</taxon>
        <taxon>Verrucomicrobiaceae</taxon>
        <taxon>Persicirhabdus</taxon>
    </lineage>
</organism>
<comment type="caution">
    <text evidence="1">The sequence shown here is derived from an EMBL/GenBank/DDBJ whole genome shotgun (WGS) entry which is preliminary data.</text>
</comment>
<dbReference type="Proteomes" id="UP000624703">
    <property type="component" value="Unassembled WGS sequence"/>
</dbReference>
<protein>
    <recommendedName>
        <fullName evidence="3">DUF4034 domain-containing protein</fullName>
    </recommendedName>
</protein>
<gene>
    <name evidence="1" type="ORF">JIN82_14420</name>
</gene>
<name>A0A8J7SMX6_9BACT</name>
<reference evidence="1" key="1">
    <citation type="submission" date="2021-01" db="EMBL/GenBank/DDBJ databases">
        <title>Modified the classification status of verrucomicrobia.</title>
        <authorList>
            <person name="Feng X."/>
        </authorList>
    </citation>
    <scope>NUCLEOTIDE SEQUENCE</scope>
    <source>
        <strain evidence="1">_KCTC 22039</strain>
    </source>
</reference>
<keyword evidence="2" id="KW-1185">Reference proteome</keyword>
<dbReference type="RefSeq" id="WP_200312369.1">
    <property type="nucleotide sequence ID" value="NZ_JAENIM010000045.1"/>
</dbReference>
<evidence type="ECO:0000313" key="2">
    <source>
        <dbReference type="Proteomes" id="UP000624703"/>
    </source>
</evidence>
<sequence>MKYQSSLIALSLAVVGVLIGFQLAGKPSSHPAERVLDSQMRSVSVLPVDAAAKPSHVKQLGNWLTRLPKSQDGHQYLRRNARVMAMTEGMSSAEFQQVLDVMLAEHEPDLQMIGFLLERWVKVDPEAACYAAMQHKLSRSDVFRTWWSDDPEAAWIWSSNYPEARKDWFSDIITKANLASALIIKDPDKGISLVNELSQSERRKLYHEVMFNGWHRNPQMKDNWIENLGQVEDLYFQQKVLEVVLECNSEQALSREQLEMLAPIAENLGAEMKQAFDSAYGYHLMISDPPVGLAHMLAKADDQQSQKNYLSIGLNEYAKQDASAAIQWVADHIEVSYQDEYLLAMATPQGMRSSCDLNPEVAEQIQDPRLQQIAYLRMHEGLVNLSGMTSSSASDWLRAQDPASLVELYESIPADTRADDDPFASRPEGSPITYQQMELLAEIIASNEE</sequence>
<dbReference type="AlphaFoldDB" id="A0A8J7SMX6"/>
<evidence type="ECO:0000313" key="1">
    <source>
        <dbReference type="EMBL" id="MBK1792355.1"/>
    </source>
</evidence>
<dbReference type="EMBL" id="JAENIM010000045">
    <property type="protein sequence ID" value="MBK1792355.1"/>
    <property type="molecule type" value="Genomic_DNA"/>
</dbReference>
<proteinExistence type="predicted"/>
<accession>A0A8J7SMX6</accession>
<evidence type="ECO:0008006" key="3">
    <source>
        <dbReference type="Google" id="ProtNLM"/>
    </source>
</evidence>